<dbReference type="SUPFAM" id="SSF54909">
    <property type="entry name" value="Dimeric alpha+beta barrel"/>
    <property type="match status" value="1"/>
</dbReference>
<dbReference type="Proteomes" id="UP000030143">
    <property type="component" value="Unassembled WGS sequence"/>
</dbReference>
<proteinExistence type="predicted"/>
<dbReference type="RefSeq" id="XP_016598017.1">
    <property type="nucleotide sequence ID" value="XM_016745099.1"/>
</dbReference>
<dbReference type="PhylomeDB" id="A0A0A2JLF3"/>
<protein>
    <submittedName>
        <fullName evidence="2">Dimeric alpha-beta barrel</fullName>
    </submittedName>
</protein>
<dbReference type="STRING" id="27334.A0A0A2JLF3"/>
<organism evidence="2 3">
    <name type="scientific">Penicillium expansum</name>
    <name type="common">Blue mold rot fungus</name>
    <dbReference type="NCBI Taxonomy" id="27334"/>
    <lineage>
        <taxon>Eukaryota</taxon>
        <taxon>Fungi</taxon>
        <taxon>Dikarya</taxon>
        <taxon>Ascomycota</taxon>
        <taxon>Pezizomycotina</taxon>
        <taxon>Eurotiomycetes</taxon>
        <taxon>Eurotiomycetidae</taxon>
        <taxon>Eurotiales</taxon>
        <taxon>Aspergillaceae</taxon>
        <taxon>Penicillium</taxon>
    </lineage>
</organism>
<accession>A0A0A2JLF3</accession>
<dbReference type="EMBL" id="JQFZ01000170">
    <property type="protein sequence ID" value="KGO56222.1"/>
    <property type="molecule type" value="Genomic_DNA"/>
</dbReference>
<dbReference type="Pfam" id="PF03992">
    <property type="entry name" value="ABM"/>
    <property type="match status" value="1"/>
</dbReference>
<dbReference type="PROSITE" id="PS51725">
    <property type="entry name" value="ABM"/>
    <property type="match status" value="1"/>
</dbReference>
<sequence>MVATFIDINPRTPLLKQLEEAPEAGYCVLVNTFHIPAGKMDEAFAAWKIDAEMAKRQPGFISTQLHRGVNGSDMMLNYTIWESTAALKAYYDLPEFKESLKNYPDGTESRIVLYRKQHIGGICLS</sequence>
<evidence type="ECO:0000259" key="1">
    <source>
        <dbReference type="PROSITE" id="PS51725"/>
    </source>
</evidence>
<gene>
    <name evidence="2" type="ORF">PEX2_078290</name>
</gene>
<evidence type="ECO:0000313" key="2">
    <source>
        <dbReference type="EMBL" id="KGO56222.1"/>
    </source>
</evidence>
<dbReference type="InterPro" id="IPR007138">
    <property type="entry name" value="ABM_dom"/>
</dbReference>
<keyword evidence="3" id="KW-1185">Reference proteome</keyword>
<dbReference type="Gene3D" id="3.30.70.100">
    <property type="match status" value="1"/>
</dbReference>
<dbReference type="GeneID" id="27680519"/>
<evidence type="ECO:0000313" key="3">
    <source>
        <dbReference type="Proteomes" id="UP000030143"/>
    </source>
</evidence>
<dbReference type="InterPro" id="IPR011008">
    <property type="entry name" value="Dimeric_a/b-barrel"/>
</dbReference>
<name>A0A0A2JLF3_PENEN</name>
<comment type="caution">
    <text evidence="2">The sequence shown here is derived from an EMBL/GenBank/DDBJ whole genome shotgun (WGS) entry which is preliminary data.</text>
</comment>
<dbReference type="VEuPathDB" id="FungiDB:PEXP_051300"/>
<reference evidence="2 3" key="1">
    <citation type="journal article" date="2015" name="Mol. Plant Microbe Interact.">
        <title>Genome, transcriptome, and functional analyses of Penicillium expansum provide new insights into secondary metabolism and pathogenicity.</title>
        <authorList>
            <person name="Ballester A.R."/>
            <person name="Marcet-Houben M."/>
            <person name="Levin E."/>
            <person name="Sela N."/>
            <person name="Selma-Lazaro C."/>
            <person name="Carmona L."/>
            <person name="Wisniewski M."/>
            <person name="Droby S."/>
            <person name="Gonzalez-Candelas L."/>
            <person name="Gabaldon T."/>
        </authorList>
    </citation>
    <scope>NUCLEOTIDE SEQUENCE [LARGE SCALE GENOMIC DNA]</scope>
    <source>
        <strain evidence="2 3">MD-8</strain>
    </source>
</reference>
<feature type="domain" description="ABM" evidence="1">
    <location>
        <begin position="27"/>
        <end position="119"/>
    </location>
</feature>
<dbReference type="AlphaFoldDB" id="A0A0A2JLF3"/>
<dbReference type="HOGENOM" id="CLU_127577_0_0_1"/>
<dbReference type="OrthoDB" id="4268580at2759"/>